<protein>
    <submittedName>
        <fullName evidence="3">Amidase</fullName>
        <ecNumber evidence="3">3.5.1.4</ecNumber>
    </submittedName>
</protein>
<dbReference type="PANTHER" id="PTHR11895">
    <property type="entry name" value="TRANSAMIDASE"/>
    <property type="match status" value="1"/>
</dbReference>
<dbReference type="InterPro" id="IPR036928">
    <property type="entry name" value="AS_sf"/>
</dbReference>
<evidence type="ECO:0000313" key="4">
    <source>
        <dbReference type="Proteomes" id="UP001597040"/>
    </source>
</evidence>
<keyword evidence="3" id="KW-0378">Hydrolase</keyword>
<dbReference type="SUPFAM" id="SSF75304">
    <property type="entry name" value="Amidase signature (AS) enzymes"/>
    <property type="match status" value="1"/>
</dbReference>
<dbReference type="PANTHER" id="PTHR11895:SF7">
    <property type="entry name" value="GLUTAMYL-TRNA(GLN) AMIDOTRANSFERASE SUBUNIT A, MITOCHONDRIAL"/>
    <property type="match status" value="1"/>
</dbReference>
<dbReference type="Proteomes" id="UP001597040">
    <property type="component" value="Unassembled WGS sequence"/>
</dbReference>
<name>A0ABW3LM73_9BACI</name>
<dbReference type="GO" id="GO:0004040">
    <property type="term" value="F:amidase activity"/>
    <property type="evidence" value="ECO:0007669"/>
    <property type="project" value="UniProtKB-EC"/>
</dbReference>
<comment type="similarity">
    <text evidence="1">Belongs to the amidase family.</text>
</comment>
<sequence length="517" mass="57193">MNIETYLSMDATEMKDLMKRKQVKPVELMEMSFQQLEKVNSSLNAVIDSRKRHALEEAKRINVDETPFAGVPFLLKNISQALKGSHLTSGSKLLKSFVASEDSNLVKKIRESGFIFMGHTNAPEFGLKNITEPVFHGPTRNPWNTDYSPGGSSGGAAAAIASGIIPIAGASDGGGSIRIPASFSGLFGLKPTRGRTPVGPGTGRQWQGASIDFVLSRSVRDSASMLDRLQVVQPEAAFQTPLFQGRYRDEMRQTFHKPLRIAYTTKSPVDTTVSEDAKSAVMKLVKWLEKEGHFVEEKENGVDGVQLMKDYYVMNSGEISSVVQKLEKTIGRSIKADDVEIETWVLNQAGKSISAAEFSASLSSWDVASAKMAAFHQSYDFYITPATAYTAPKVGELTHSKSAQERLRYEVNELDKDRQQALVYDMFLPSLTYTPFTQLANLTGQPAMSVPIYMSKTGLPLGVQVMASKGEEDRLLKLAYQLEQSDIWEGLKSNPFLKWVAFYLLENIMHVENSNTI</sequence>
<dbReference type="EC" id="3.5.1.4" evidence="3"/>
<dbReference type="Gene3D" id="3.90.1300.10">
    <property type="entry name" value="Amidase signature (AS) domain"/>
    <property type="match status" value="1"/>
</dbReference>
<dbReference type="EMBL" id="JBHTKJ010000027">
    <property type="protein sequence ID" value="MFD1038908.1"/>
    <property type="molecule type" value="Genomic_DNA"/>
</dbReference>
<evidence type="ECO:0000313" key="3">
    <source>
        <dbReference type="EMBL" id="MFD1038908.1"/>
    </source>
</evidence>
<reference evidence="4" key="1">
    <citation type="journal article" date="2019" name="Int. J. Syst. Evol. Microbiol.">
        <title>The Global Catalogue of Microorganisms (GCM) 10K type strain sequencing project: providing services to taxonomists for standard genome sequencing and annotation.</title>
        <authorList>
            <consortium name="The Broad Institute Genomics Platform"/>
            <consortium name="The Broad Institute Genome Sequencing Center for Infectious Disease"/>
            <person name="Wu L."/>
            <person name="Ma J."/>
        </authorList>
    </citation>
    <scope>NUCLEOTIDE SEQUENCE [LARGE SCALE GENOMIC DNA]</scope>
    <source>
        <strain evidence="4">CCUG 56754</strain>
    </source>
</reference>
<dbReference type="NCBIfam" id="NF005099">
    <property type="entry name" value="PRK06529.1"/>
    <property type="match status" value="1"/>
</dbReference>
<evidence type="ECO:0000259" key="2">
    <source>
        <dbReference type="Pfam" id="PF01425"/>
    </source>
</evidence>
<dbReference type="Pfam" id="PF01425">
    <property type="entry name" value="Amidase"/>
    <property type="match status" value="1"/>
</dbReference>
<keyword evidence="4" id="KW-1185">Reference proteome</keyword>
<gene>
    <name evidence="3" type="ORF">ACFQ3N_10975</name>
</gene>
<accession>A0ABW3LM73</accession>
<feature type="domain" description="Amidase" evidence="2">
    <location>
        <begin position="27"/>
        <end position="476"/>
    </location>
</feature>
<organism evidence="3 4">
    <name type="scientific">Virgibacillus byunsanensis</name>
    <dbReference type="NCBI Taxonomy" id="570945"/>
    <lineage>
        <taxon>Bacteria</taxon>
        <taxon>Bacillati</taxon>
        <taxon>Bacillota</taxon>
        <taxon>Bacilli</taxon>
        <taxon>Bacillales</taxon>
        <taxon>Bacillaceae</taxon>
        <taxon>Virgibacillus</taxon>
    </lineage>
</organism>
<comment type="caution">
    <text evidence="3">The sequence shown here is derived from an EMBL/GenBank/DDBJ whole genome shotgun (WGS) entry which is preliminary data.</text>
</comment>
<proteinExistence type="inferred from homology"/>
<dbReference type="PROSITE" id="PS00571">
    <property type="entry name" value="AMIDASES"/>
    <property type="match status" value="1"/>
</dbReference>
<dbReference type="InterPro" id="IPR000120">
    <property type="entry name" value="Amidase"/>
</dbReference>
<dbReference type="InterPro" id="IPR023631">
    <property type="entry name" value="Amidase_dom"/>
</dbReference>
<evidence type="ECO:0000256" key="1">
    <source>
        <dbReference type="ARBA" id="ARBA00009199"/>
    </source>
</evidence>
<dbReference type="InterPro" id="IPR020556">
    <property type="entry name" value="Amidase_CS"/>
</dbReference>
<dbReference type="RefSeq" id="WP_390362339.1">
    <property type="nucleotide sequence ID" value="NZ_JBHTKJ010000027.1"/>
</dbReference>